<feature type="active site" description="For beta-ketoacyl synthase activity" evidence="15">
    <location>
        <position position="161"/>
    </location>
</feature>
<evidence type="ECO:0000256" key="2">
    <source>
        <dbReference type="ARBA" id="ARBA00008467"/>
    </source>
</evidence>
<dbReference type="InterPro" id="IPR016039">
    <property type="entry name" value="Thiolase-like"/>
</dbReference>
<feature type="domain" description="Ketosynthase family 3 (KS3)" evidence="17">
    <location>
        <begin position="1"/>
        <end position="407"/>
    </location>
</feature>
<dbReference type="SMART" id="SM00825">
    <property type="entry name" value="PKS_KS"/>
    <property type="match status" value="1"/>
</dbReference>
<comment type="catalytic activity">
    <reaction evidence="12 14">
        <text>(9Z)-hexadecenoyl-[ACP] + malonyl-[ACP] + H(+) = 3-oxo-(11Z)-octadecenoyl-[ACP] + holo-[ACP] + CO2</text>
        <dbReference type="Rhea" id="RHEA:55040"/>
        <dbReference type="Rhea" id="RHEA-COMP:9623"/>
        <dbReference type="Rhea" id="RHEA-COMP:9685"/>
        <dbReference type="Rhea" id="RHEA-COMP:10800"/>
        <dbReference type="Rhea" id="RHEA-COMP:14074"/>
        <dbReference type="ChEBI" id="CHEBI:15378"/>
        <dbReference type="ChEBI" id="CHEBI:16526"/>
        <dbReference type="ChEBI" id="CHEBI:64479"/>
        <dbReference type="ChEBI" id="CHEBI:78449"/>
        <dbReference type="ChEBI" id="CHEBI:83989"/>
        <dbReference type="ChEBI" id="CHEBI:138538"/>
        <dbReference type="EC" id="2.3.1.179"/>
    </reaction>
</comment>
<evidence type="ECO:0000256" key="6">
    <source>
        <dbReference type="ARBA" id="ARBA00022679"/>
    </source>
</evidence>
<dbReference type="NCBIfam" id="NF005589">
    <property type="entry name" value="PRK07314.1"/>
    <property type="match status" value="1"/>
</dbReference>
<dbReference type="InterPro" id="IPR017568">
    <property type="entry name" value="3-oxoacyl-ACP_synth-2"/>
</dbReference>
<keyword evidence="7" id="KW-0276">Fatty acid metabolism</keyword>
<comment type="caution">
    <text evidence="18">The sequence shown here is derived from an EMBL/GenBank/DDBJ whole genome shotgun (WGS) entry which is preliminary data.</text>
</comment>
<keyword evidence="8" id="KW-0443">Lipid metabolism</keyword>
<dbReference type="Pfam" id="PF00109">
    <property type="entry name" value="ketoacyl-synt"/>
    <property type="match status" value="1"/>
</dbReference>
<comment type="function">
    <text evidence="11 14">Involved in the type II fatty acid elongation cycle. Catalyzes the elongation of a wide range of acyl-ACP by the addition of two carbons from malonyl-ACP to an acyl acceptor. Can efficiently catalyze the conversion of palmitoleoyl-ACP (cis-hexadec-9-enoyl-ACP) to cis-vaccenoyl-ACP (cis-octadec-11-enoyl-ACP), an essential step in the thermal regulation of fatty acid composition.</text>
</comment>
<name>A0A4Z0YCH1_9FIRM</name>
<evidence type="ECO:0000256" key="14">
    <source>
        <dbReference type="PIRNR" id="PIRNR000447"/>
    </source>
</evidence>
<dbReference type="InterPro" id="IPR018201">
    <property type="entry name" value="Ketoacyl_synth_AS"/>
</dbReference>
<accession>A0A4Z0YCH1</accession>
<dbReference type="Gene3D" id="3.40.47.10">
    <property type="match status" value="1"/>
</dbReference>
<evidence type="ECO:0000313" key="18">
    <source>
        <dbReference type="EMBL" id="TGJ76951.1"/>
    </source>
</evidence>
<dbReference type="InterPro" id="IPR014030">
    <property type="entry name" value="Ketoacyl_synth_N"/>
</dbReference>
<dbReference type="EMBL" id="SRMQ01000003">
    <property type="protein sequence ID" value="TGJ76951.1"/>
    <property type="molecule type" value="Genomic_DNA"/>
</dbReference>
<evidence type="ECO:0000256" key="11">
    <source>
        <dbReference type="ARBA" id="ARBA00024006"/>
    </source>
</evidence>
<dbReference type="PANTHER" id="PTHR11712:SF336">
    <property type="entry name" value="3-OXOACYL-[ACYL-CARRIER-PROTEIN] SYNTHASE, MITOCHONDRIAL"/>
    <property type="match status" value="1"/>
</dbReference>
<keyword evidence="19" id="KW-1185">Reference proteome</keyword>
<evidence type="ECO:0000256" key="1">
    <source>
        <dbReference type="ARBA" id="ARBA00005194"/>
    </source>
</evidence>
<organism evidence="18 19">
    <name type="scientific">Caproiciproducens galactitolivorans</name>
    <dbReference type="NCBI Taxonomy" id="642589"/>
    <lineage>
        <taxon>Bacteria</taxon>
        <taxon>Bacillati</taxon>
        <taxon>Bacillota</taxon>
        <taxon>Clostridia</taxon>
        <taxon>Eubacteriales</taxon>
        <taxon>Acutalibacteraceae</taxon>
        <taxon>Caproiciproducens</taxon>
    </lineage>
</organism>
<protein>
    <recommendedName>
        <fullName evidence="4 14">3-oxoacyl-[acyl-carrier-protein] synthase 2</fullName>
        <ecNumber evidence="3 14">2.3.1.179</ecNumber>
    </recommendedName>
</protein>
<proteinExistence type="inferred from homology"/>
<dbReference type="PANTHER" id="PTHR11712">
    <property type="entry name" value="POLYKETIDE SYNTHASE-RELATED"/>
    <property type="match status" value="1"/>
</dbReference>
<dbReference type="UniPathway" id="UPA00094"/>
<comment type="pathway">
    <text evidence="1 14">Lipid metabolism; fatty acid biosynthesis.</text>
</comment>
<dbReference type="RefSeq" id="WP_135658459.1">
    <property type="nucleotide sequence ID" value="NZ_JAJUFJ010000007.1"/>
</dbReference>
<dbReference type="FunFam" id="3.40.47.10:FF:000009">
    <property type="entry name" value="3-oxoacyl-[acyl-carrier-protein] synthase 2"/>
    <property type="match status" value="1"/>
</dbReference>
<dbReference type="SUPFAM" id="SSF53901">
    <property type="entry name" value="Thiolase-like"/>
    <property type="match status" value="2"/>
</dbReference>
<keyword evidence="9 14" id="KW-0275">Fatty acid biosynthesis</keyword>
<evidence type="ECO:0000256" key="10">
    <source>
        <dbReference type="ARBA" id="ARBA00023315"/>
    </source>
</evidence>
<dbReference type="InterPro" id="IPR014031">
    <property type="entry name" value="Ketoacyl_synth_C"/>
</dbReference>
<dbReference type="Proteomes" id="UP000297714">
    <property type="component" value="Unassembled WGS sequence"/>
</dbReference>
<dbReference type="EC" id="2.3.1.179" evidence="3 14"/>
<dbReference type="InterPro" id="IPR020841">
    <property type="entry name" value="PKS_Beta-ketoAc_synthase_dom"/>
</dbReference>
<evidence type="ECO:0000256" key="16">
    <source>
        <dbReference type="RuleBase" id="RU003694"/>
    </source>
</evidence>
<reference evidence="18 19" key="1">
    <citation type="submission" date="2019-04" db="EMBL/GenBank/DDBJ databases">
        <authorList>
            <person name="Poehlein A."/>
            <person name="Bengelsdorf F.R."/>
            <person name="Duerre P."/>
            <person name="Daniel R."/>
        </authorList>
    </citation>
    <scope>NUCLEOTIDE SEQUENCE [LARGE SCALE GENOMIC DNA]</scope>
    <source>
        <strain evidence="18 19">BS-1</strain>
    </source>
</reference>
<dbReference type="PIRSF" id="PIRSF000447">
    <property type="entry name" value="KAS_II"/>
    <property type="match status" value="1"/>
</dbReference>
<evidence type="ECO:0000256" key="3">
    <source>
        <dbReference type="ARBA" id="ARBA00012356"/>
    </source>
</evidence>
<sequence length="411" mass="43296">MRRVVVTGLGVVSPVGNAVEAFWNNLIDGKCGIGFITRFDTADFKVKIAAEVKGFDPQEYMEKAEIRKSDLFTQYAMAAASQAMADSGIAGTLSPERLGVYVGSGIGGMDTFIKECDKYLKGGPRKVSPLFVPMMIANMASGNIAIKYNAQGPCLPVVTACATSTHALGEAFRTVKGGHADAVIAGGAEAAINPLSIAGFTNCMALSTKNLPEESSLPFDKRRDGFVMGEGAGILILEEYEHAKARGAKIYAEICGYGNTCDAHHITAPHPEAVGGARAISFALEEAGYQDKDEIYINAHGTGTPLNDKSETIAIKKALGDKAYRTSISSTKSMTGHMLGAAGAVEAISSVLALKHGVIPPTIGLQEKDPDCDLDYTPNTARKKETTLALSVSLGFGGHNACIAFRKYTGE</sequence>
<dbReference type="GO" id="GO:0004315">
    <property type="term" value="F:3-oxoacyl-[acyl-carrier-protein] synthase activity"/>
    <property type="evidence" value="ECO:0007669"/>
    <property type="project" value="UniProtKB-UniRule"/>
</dbReference>
<dbReference type="InterPro" id="IPR000794">
    <property type="entry name" value="Beta-ketoacyl_synthase"/>
</dbReference>
<dbReference type="GO" id="GO:0005829">
    <property type="term" value="C:cytosol"/>
    <property type="evidence" value="ECO:0007669"/>
    <property type="project" value="TreeGrafter"/>
</dbReference>
<evidence type="ECO:0000256" key="15">
    <source>
        <dbReference type="PIRSR" id="PIRSR000447-1"/>
    </source>
</evidence>
<evidence type="ECO:0000256" key="8">
    <source>
        <dbReference type="ARBA" id="ARBA00023098"/>
    </source>
</evidence>
<dbReference type="PROSITE" id="PS00606">
    <property type="entry name" value="KS3_1"/>
    <property type="match status" value="1"/>
</dbReference>
<gene>
    <name evidence="18" type="primary">fabF</name>
    <name evidence="18" type="ORF">CAGA_10240</name>
</gene>
<dbReference type="Pfam" id="PF02801">
    <property type="entry name" value="Ketoacyl-synt_C"/>
    <property type="match status" value="1"/>
</dbReference>
<evidence type="ECO:0000256" key="13">
    <source>
        <dbReference type="ARBA" id="ARBA00047659"/>
    </source>
</evidence>
<keyword evidence="6 14" id="KW-0808">Transferase</keyword>
<evidence type="ECO:0000313" key="19">
    <source>
        <dbReference type="Proteomes" id="UP000297714"/>
    </source>
</evidence>
<comment type="catalytic activity">
    <reaction evidence="13 14">
        <text>a fatty acyl-[ACP] + malonyl-[ACP] + H(+) = a 3-oxoacyl-[ACP] + holo-[ACP] + CO2</text>
        <dbReference type="Rhea" id="RHEA:22836"/>
        <dbReference type="Rhea" id="RHEA-COMP:9623"/>
        <dbReference type="Rhea" id="RHEA-COMP:9685"/>
        <dbReference type="Rhea" id="RHEA-COMP:9916"/>
        <dbReference type="Rhea" id="RHEA-COMP:14125"/>
        <dbReference type="ChEBI" id="CHEBI:15378"/>
        <dbReference type="ChEBI" id="CHEBI:16526"/>
        <dbReference type="ChEBI" id="CHEBI:64479"/>
        <dbReference type="ChEBI" id="CHEBI:78449"/>
        <dbReference type="ChEBI" id="CHEBI:78776"/>
        <dbReference type="ChEBI" id="CHEBI:138651"/>
    </reaction>
</comment>
<evidence type="ECO:0000256" key="4">
    <source>
        <dbReference type="ARBA" id="ARBA00014657"/>
    </source>
</evidence>
<dbReference type="OrthoDB" id="9808669at2"/>
<evidence type="ECO:0000259" key="17">
    <source>
        <dbReference type="PROSITE" id="PS52004"/>
    </source>
</evidence>
<evidence type="ECO:0000256" key="7">
    <source>
        <dbReference type="ARBA" id="ARBA00022832"/>
    </source>
</evidence>
<dbReference type="PROSITE" id="PS52004">
    <property type="entry name" value="KS3_2"/>
    <property type="match status" value="1"/>
</dbReference>
<evidence type="ECO:0000256" key="5">
    <source>
        <dbReference type="ARBA" id="ARBA00022516"/>
    </source>
</evidence>
<dbReference type="NCBIfam" id="TIGR03150">
    <property type="entry name" value="fabF"/>
    <property type="match status" value="1"/>
</dbReference>
<evidence type="ECO:0000256" key="9">
    <source>
        <dbReference type="ARBA" id="ARBA00023160"/>
    </source>
</evidence>
<dbReference type="AlphaFoldDB" id="A0A4Z0YCH1"/>
<keyword evidence="10 14" id="KW-0012">Acyltransferase</keyword>
<dbReference type="CDD" id="cd00834">
    <property type="entry name" value="KAS_I_II"/>
    <property type="match status" value="1"/>
</dbReference>
<dbReference type="GO" id="GO:0006633">
    <property type="term" value="P:fatty acid biosynthetic process"/>
    <property type="evidence" value="ECO:0007669"/>
    <property type="project" value="UniProtKB-UniRule"/>
</dbReference>
<keyword evidence="5 14" id="KW-0444">Lipid biosynthesis</keyword>
<evidence type="ECO:0000256" key="12">
    <source>
        <dbReference type="ARBA" id="ARBA00047318"/>
    </source>
</evidence>
<comment type="similarity">
    <text evidence="2 14 16">Belongs to the thiolase-like superfamily. Beta-ketoacyl-ACP synthases family.</text>
</comment>